<name>A0A8T0HK45_CERPU</name>
<keyword evidence="5 12" id="KW-0547">Nucleotide-binding</keyword>
<dbReference type="OrthoDB" id="1732493at2759"/>
<evidence type="ECO:0000256" key="8">
    <source>
        <dbReference type="ARBA" id="ARBA00047811"/>
    </source>
</evidence>
<evidence type="ECO:0000256" key="5">
    <source>
        <dbReference type="ARBA" id="ARBA00022741"/>
    </source>
</evidence>
<evidence type="ECO:0000256" key="3">
    <source>
        <dbReference type="ARBA" id="ARBA00022553"/>
    </source>
</evidence>
<dbReference type="PROSITE" id="PS00107">
    <property type="entry name" value="PROTEIN_KINASE_ATP"/>
    <property type="match status" value="1"/>
</dbReference>
<dbReference type="SMART" id="SM00220">
    <property type="entry name" value="S_TKc"/>
    <property type="match status" value="1"/>
</dbReference>
<feature type="binding site" evidence="13">
    <location>
        <position position="67"/>
    </location>
    <ligand>
        <name>ATP</name>
        <dbReference type="ChEBI" id="CHEBI:30616"/>
    </ligand>
</feature>
<organism evidence="17 18">
    <name type="scientific">Ceratodon purpureus</name>
    <name type="common">Fire moss</name>
    <name type="synonym">Dicranum purpureum</name>
    <dbReference type="NCBI Taxonomy" id="3225"/>
    <lineage>
        <taxon>Eukaryota</taxon>
        <taxon>Viridiplantae</taxon>
        <taxon>Streptophyta</taxon>
        <taxon>Embryophyta</taxon>
        <taxon>Bryophyta</taxon>
        <taxon>Bryophytina</taxon>
        <taxon>Bryopsida</taxon>
        <taxon>Dicranidae</taxon>
        <taxon>Pseudoditrichales</taxon>
        <taxon>Ditrichaceae</taxon>
        <taxon>Ceratodon</taxon>
    </lineage>
</organism>
<dbReference type="Gene3D" id="3.30.200.20">
    <property type="entry name" value="Phosphorylase Kinase, domain 1"/>
    <property type="match status" value="1"/>
</dbReference>
<keyword evidence="18" id="KW-1185">Reference proteome</keyword>
<dbReference type="GO" id="GO:0008353">
    <property type="term" value="F:RNA polymerase II CTD heptapeptide repeat kinase activity"/>
    <property type="evidence" value="ECO:0007669"/>
    <property type="project" value="UniProtKB-EC"/>
</dbReference>
<evidence type="ECO:0000256" key="1">
    <source>
        <dbReference type="ARBA" id="ARBA00006485"/>
    </source>
</evidence>
<keyword evidence="4" id="KW-0808">Transferase</keyword>
<keyword evidence="2 14" id="KW-0723">Serine/threonine-protein kinase</keyword>
<dbReference type="EMBL" id="CM026427">
    <property type="protein sequence ID" value="KAG0571124.1"/>
    <property type="molecule type" value="Genomic_DNA"/>
</dbReference>
<dbReference type="SUPFAM" id="SSF56112">
    <property type="entry name" value="Protein kinase-like (PK-like)"/>
    <property type="match status" value="1"/>
</dbReference>
<dbReference type="GO" id="GO:0070985">
    <property type="term" value="C:transcription factor TFIIK complex"/>
    <property type="evidence" value="ECO:0007669"/>
    <property type="project" value="InterPro"/>
</dbReference>
<keyword evidence="7 12" id="KW-0067">ATP-binding</keyword>
<comment type="catalytic activity">
    <reaction evidence="8">
        <text>L-threonyl-[protein] + ATP = O-phospho-L-threonyl-[protein] + ADP + H(+)</text>
        <dbReference type="Rhea" id="RHEA:46608"/>
        <dbReference type="Rhea" id="RHEA-COMP:11060"/>
        <dbReference type="Rhea" id="RHEA-COMP:11605"/>
        <dbReference type="ChEBI" id="CHEBI:15378"/>
        <dbReference type="ChEBI" id="CHEBI:30013"/>
        <dbReference type="ChEBI" id="CHEBI:30616"/>
        <dbReference type="ChEBI" id="CHEBI:61977"/>
        <dbReference type="ChEBI" id="CHEBI:456216"/>
        <dbReference type="EC" id="2.7.11.22"/>
    </reaction>
</comment>
<protein>
    <recommendedName>
        <fullName evidence="16">Protein kinase domain-containing protein</fullName>
    </recommendedName>
</protein>
<feature type="binding site" evidence="12">
    <location>
        <begin position="43"/>
        <end position="51"/>
    </location>
    <ligand>
        <name>ATP</name>
        <dbReference type="ChEBI" id="CHEBI:30616"/>
    </ligand>
</feature>
<evidence type="ECO:0000256" key="12">
    <source>
        <dbReference type="PIRSR" id="PIRSR637770-2"/>
    </source>
</evidence>
<comment type="similarity">
    <text evidence="1">Belongs to the protein kinase superfamily. CMGC Ser/Thr protein kinase family. CDC2/CDKX subfamily.</text>
</comment>
<feature type="active site" description="Proton acceptor" evidence="11">
    <location>
        <position position="159"/>
    </location>
</feature>
<evidence type="ECO:0000259" key="16">
    <source>
        <dbReference type="PROSITE" id="PS50011"/>
    </source>
</evidence>
<dbReference type="FunFam" id="1.10.510.10:FF:000097">
    <property type="entry name" value="Putative cyclin-dependent kinase 7"/>
    <property type="match status" value="1"/>
</dbReference>
<keyword evidence="6" id="KW-0418">Kinase</keyword>
<dbReference type="PANTHER" id="PTHR24056:SF0">
    <property type="entry name" value="CYCLIN-DEPENDENT KINASE 7"/>
    <property type="match status" value="1"/>
</dbReference>
<dbReference type="InterPro" id="IPR037770">
    <property type="entry name" value="CDK7"/>
</dbReference>
<dbReference type="Pfam" id="PF00069">
    <property type="entry name" value="Pkinase"/>
    <property type="match status" value="1"/>
</dbReference>
<dbReference type="PROSITE" id="PS00108">
    <property type="entry name" value="PROTEIN_KINASE_ST"/>
    <property type="match status" value="1"/>
</dbReference>
<evidence type="ECO:0000313" key="17">
    <source>
        <dbReference type="EMBL" id="KAG0571124.1"/>
    </source>
</evidence>
<dbReference type="AlphaFoldDB" id="A0A8T0HK45"/>
<dbReference type="CDD" id="cd07841">
    <property type="entry name" value="STKc_CDK7"/>
    <property type="match status" value="1"/>
</dbReference>
<evidence type="ECO:0000256" key="13">
    <source>
        <dbReference type="PROSITE-ProRule" id="PRU10141"/>
    </source>
</evidence>
<comment type="catalytic activity">
    <reaction evidence="9">
        <text>L-seryl-[protein] + ATP = O-phospho-L-seryl-[protein] + ADP + H(+)</text>
        <dbReference type="Rhea" id="RHEA:17989"/>
        <dbReference type="Rhea" id="RHEA-COMP:9863"/>
        <dbReference type="Rhea" id="RHEA-COMP:11604"/>
        <dbReference type="ChEBI" id="CHEBI:15378"/>
        <dbReference type="ChEBI" id="CHEBI:29999"/>
        <dbReference type="ChEBI" id="CHEBI:30616"/>
        <dbReference type="ChEBI" id="CHEBI:83421"/>
        <dbReference type="ChEBI" id="CHEBI:456216"/>
        <dbReference type="EC" id="2.7.11.22"/>
    </reaction>
</comment>
<feature type="region of interest" description="Disordered" evidence="15">
    <location>
        <begin position="319"/>
        <end position="356"/>
    </location>
</feature>
<dbReference type="FunFam" id="3.30.200.20:FF:000289">
    <property type="entry name" value="Cyclin-dependent kinase D-1"/>
    <property type="match status" value="1"/>
</dbReference>
<evidence type="ECO:0000256" key="15">
    <source>
        <dbReference type="SAM" id="MobiDB-lite"/>
    </source>
</evidence>
<dbReference type="InterPro" id="IPR008271">
    <property type="entry name" value="Ser/Thr_kinase_AS"/>
</dbReference>
<dbReference type="PROSITE" id="PS50011">
    <property type="entry name" value="PROTEIN_KINASE_DOM"/>
    <property type="match status" value="1"/>
</dbReference>
<evidence type="ECO:0000256" key="9">
    <source>
        <dbReference type="ARBA" id="ARBA00048367"/>
    </source>
</evidence>
<dbReference type="GO" id="GO:0004693">
    <property type="term" value="F:cyclin-dependent protein serine/threonine kinase activity"/>
    <property type="evidence" value="ECO:0007669"/>
    <property type="project" value="UniProtKB-EC"/>
</dbReference>
<dbReference type="InterPro" id="IPR011009">
    <property type="entry name" value="Kinase-like_dom_sf"/>
</dbReference>
<evidence type="ECO:0000256" key="7">
    <source>
        <dbReference type="ARBA" id="ARBA00022840"/>
    </source>
</evidence>
<keyword evidence="3" id="KW-0597">Phosphoprotein</keyword>
<dbReference type="Proteomes" id="UP000822688">
    <property type="component" value="Chromosome 6"/>
</dbReference>
<dbReference type="GO" id="GO:0045944">
    <property type="term" value="P:positive regulation of transcription by RNA polymerase II"/>
    <property type="evidence" value="ECO:0007669"/>
    <property type="project" value="TreeGrafter"/>
</dbReference>
<gene>
    <name evidence="17" type="ORF">KC19_6G212900</name>
</gene>
<dbReference type="InterPro" id="IPR017441">
    <property type="entry name" value="Protein_kinase_ATP_BS"/>
</dbReference>
<evidence type="ECO:0000256" key="6">
    <source>
        <dbReference type="ARBA" id="ARBA00022777"/>
    </source>
</evidence>
<evidence type="ECO:0000256" key="11">
    <source>
        <dbReference type="PIRSR" id="PIRSR637770-1"/>
    </source>
</evidence>
<comment type="catalytic activity">
    <reaction evidence="10">
        <text>[DNA-directed RNA polymerase] + ATP = phospho-[DNA-directed RNA polymerase] + ADP + H(+)</text>
        <dbReference type="Rhea" id="RHEA:10216"/>
        <dbReference type="Rhea" id="RHEA-COMP:11321"/>
        <dbReference type="Rhea" id="RHEA-COMP:11322"/>
        <dbReference type="ChEBI" id="CHEBI:15378"/>
        <dbReference type="ChEBI" id="CHEBI:30616"/>
        <dbReference type="ChEBI" id="CHEBI:43176"/>
        <dbReference type="ChEBI" id="CHEBI:68546"/>
        <dbReference type="ChEBI" id="CHEBI:456216"/>
        <dbReference type="EC" id="2.7.11.23"/>
    </reaction>
</comment>
<evidence type="ECO:0000313" key="18">
    <source>
        <dbReference type="Proteomes" id="UP000822688"/>
    </source>
</evidence>
<dbReference type="PANTHER" id="PTHR24056">
    <property type="entry name" value="CELL DIVISION PROTEIN KINASE"/>
    <property type="match status" value="1"/>
</dbReference>
<feature type="domain" description="Protein kinase" evidence="16">
    <location>
        <begin position="37"/>
        <end position="317"/>
    </location>
</feature>
<dbReference type="InterPro" id="IPR050108">
    <property type="entry name" value="CDK"/>
</dbReference>
<feature type="binding site" evidence="12">
    <location>
        <position position="66"/>
    </location>
    <ligand>
        <name>ATP</name>
        <dbReference type="ChEBI" id="CHEBI:30616"/>
    </ligand>
</feature>
<evidence type="ECO:0000256" key="4">
    <source>
        <dbReference type="ARBA" id="ARBA00022679"/>
    </source>
</evidence>
<dbReference type="Gene3D" id="1.10.510.10">
    <property type="entry name" value="Transferase(Phosphotransferase) domain 1"/>
    <property type="match status" value="1"/>
</dbReference>
<evidence type="ECO:0000256" key="14">
    <source>
        <dbReference type="RuleBase" id="RU000304"/>
    </source>
</evidence>
<accession>A0A8T0HK45</accession>
<proteinExistence type="inferred from homology"/>
<evidence type="ECO:0000256" key="2">
    <source>
        <dbReference type="ARBA" id="ARBA00022527"/>
    </source>
</evidence>
<evidence type="ECO:0000256" key="10">
    <source>
        <dbReference type="ARBA" id="ARBA00049280"/>
    </source>
</evidence>
<reference evidence="17 18" key="1">
    <citation type="submission" date="2020-06" db="EMBL/GenBank/DDBJ databases">
        <title>WGS assembly of Ceratodon purpureus strain R40.</title>
        <authorList>
            <person name="Carey S.B."/>
            <person name="Jenkins J."/>
            <person name="Shu S."/>
            <person name="Lovell J.T."/>
            <person name="Sreedasyam A."/>
            <person name="Maumus F."/>
            <person name="Tiley G.P."/>
            <person name="Fernandez-Pozo N."/>
            <person name="Barry K."/>
            <person name="Chen C."/>
            <person name="Wang M."/>
            <person name="Lipzen A."/>
            <person name="Daum C."/>
            <person name="Saski C.A."/>
            <person name="Payton A.C."/>
            <person name="Mcbreen J.C."/>
            <person name="Conrad R.E."/>
            <person name="Kollar L.M."/>
            <person name="Olsson S."/>
            <person name="Huttunen S."/>
            <person name="Landis J.B."/>
            <person name="Wickett N.J."/>
            <person name="Johnson M.G."/>
            <person name="Rensing S.A."/>
            <person name="Grimwood J."/>
            <person name="Schmutz J."/>
            <person name="Mcdaniel S.F."/>
        </authorList>
    </citation>
    <scope>NUCLEOTIDE SEQUENCE [LARGE SCALE GENOMIC DNA]</scope>
    <source>
        <strain evidence="17 18">R40</strain>
    </source>
</reference>
<dbReference type="GO" id="GO:0005737">
    <property type="term" value="C:cytoplasm"/>
    <property type="evidence" value="ECO:0007669"/>
    <property type="project" value="TreeGrafter"/>
</dbReference>
<sequence>MTEVSMFSVLQHRILDSKLAGPVDMAVREPLYGAKRYIKGHTLGEGTYGVVFKAIDKVTNRTLAVKKIRLGKYKEGVNVTALREIKLLKELHDPHIIELVDVYPHKRNLHLVFEFMESDLEAVIKDRNIFLSAADYKSYMQMTLKGLAVCHKKWILHRDLKPNNLLLGSNGQLKLADFGLARIFGSPNRRFTHQVFARWYRAPELLFGSKQYGPGVDVWAVACIFAELILRRPFLQGSSDIDQLGKIFAAFGTPGEAQWPDMTCLPDYVEYQYSPPQSFRSLFPQASEDCLDLLQRMFTYDPKQRITAQQALEHRYFRTEPAPTPPHMLRRPSKPEAQPKPIEVPSPARHIPLSPPTKTRRIQLFGGDIKTAGEANRDAQVKQQQPELGTPTDAITIPMSIDPKTNLRPTLNRNIGARPCCCNVYSIVLAFRCWYRKVPSVESSVIPTEDSTLQHLLA</sequence>
<comment type="caution">
    <text evidence="17">The sequence shown here is derived from an EMBL/GenBank/DDBJ whole genome shotgun (WGS) entry which is preliminary data.</text>
</comment>
<dbReference type="GO" id="GO:0005524">
    <property type="term" value="F:ATP binding"/>
    <property type="evidence" value="ECO:0007669"/>
    <property type="project" value="UniProtKB-UniRule"/>
</dbReference>
<dbReference type="InterPro" id="IPR000719">
    <property type="entry name" value="Prot_kinase_dom"/>
</dbReference>